<dbReference type="Proteomes" id="UP001152178">
    <property type="component" value="Unassembled WGS sequence"/>
</dbReference>
<sequence>MALGIVLVEIRATDDLSRAQVLADSFHNAPAMIASGASPQDTWANVVGTARRLDVERYVVWLLSHVQARQISN</sequence>
<comment type="caution">
    <text evidence="1">The sequence shown here is derived from an EMBL/GenBank/DDBJ whole genome shotgun (WGS) entry which is preliminary data.</text>
</comment>
<evidence type="ECO:0000313" key="1">
    <source>
        <dbReference type="EMBL" id="MCZ8542871.1"/>
    </source>
</evidence>
<reference evidence="1" key="1">
    <citation type="submission" date="2022-11" db="EMBL/GenBank/DDBJ databases">
        <authorList>
            <person name="Coimbra C."/>
        </authorList>
    </citation>
    <scope>NUCLEOTIDE SEQUENCE</scope>
    <source>
        <strain evidence="1">Jales19</strain>
    </source>
</reference>
<organism evidence="1 2">
    <name type="scientific">Mesorhizobium qingshengii</name>
    <dbReference type="NCBI Taxonomy" id="1165689"/>
    <lineage>
        <taxon>Bacteria</taxon>
        <taxon>Pseudomonadati</taxon>
        <taxon>Pseudomonadota</taxon>
        <taxon>Alphaproteobacteria</taxon>
        <taxon>Hyphomicrobiales</taxon>
        <taxon>Phyllobacteriaceae</taxon>
        <taxon>Mesorhizobium</taxon>
    </lineage>
</organism>
<protein>
    <submittedName>
        <fullName evidence="1">Uncharacterized protein</fullName>
    </submittedName>
</protein>
<evidence type="ECO:0000313" key="2">
    <source>
        <dbReference type="Proteomes" id="UP001152178"/>
    </source>
</evidence>
<keyword evidence="2" id="KW-1185">Reference proteome</keyword>
<dbReference type="EMBL" id="JAPFQA010000001">
    <property type="protein sequence ID" value="MCZ8542871.1"/>
    <property type="molecule type" value="Genomic_DNA"/>
</dbReference>
<accession>A0ABT4QMT6</accession>
<gene>
    <name evidence="1" type="ORF">OOJ09_01670</name>
</gene>
<dbReference type="RefSeq" id="WP_269903522.1">
    <property type="nucleotide sequence ID" value="NZ_JAPFQA010000001.1"/>
</dbReference>
<proteinExistence type="predicted"/>
<name>A0ABT4QMT6_9HYPH</name>